<protein>
    <recommendedName>
        <fullName evidence="10">Major facilitator superfamily (MFS) profile domain-containing protein</fullName>
    </recommendedName>
</protein>
<evidence type="ECO:0000313" key="12">
    <source>
        <dbReference type="EMBL" id="WVW83553.1"/>
    </source>
</evidence>
<evidence type="ECO:0000313" key="13">
    <source>
        <dbReference type="Proteomes" id="UP000092730"/>
    </source>
</evidence>
<evidence type="ECO:0000313" key="11">
    <source>
        <dbReference type="EMBL" id="OCF24883.1"/>
    </source>
</evidence>
<feature type="transmembrane region" description="Helical" evidence="9">
    <location>
        <begin position="57"/>
        <end position="78"/>
    </location>
</feature>
<evidence type="ECO:0000256" key="7">
    <source>
        <dbReference type="ARBA" id="ARBA00049119"/>
    </source>
</evidence>
<dbReference type="EMBL" id="KI894021">
    <property type="protein sequence ID" value="OCF24883.1"/>
    <property type="molecule type" value="Genomic_DNA"/>
</dbReference>
<name>A0A1B9G1I5_9TREE</name>
<evidence type="ECO:0000256" key="1">
    <source>
        <dbReference type="ARBA" id="ARBA00004141"/>
    </source>
</evidence>
<dbReference type="InterPro" id="IPR050360">
    <property type="entry name" value="MFS_Sugar_Transporters"/>
</dbReference>
<dbReference type="Proteomes" id="UP000092730">
    <property type="component" value="Chromosome 4"/>
</dbReference>
<dbReference type="Gene3D" id="1.20.1250.20">
    <property type="entry name" value="MFS general substrate transporter like domains"/>
    <property type="match status" value="1"/>
</dbReference>
<evidence type="ECO:0000256" key="4">
    <source>
        <dbReference type="ARBA" id="ARBA00022692"/>
    </source>
</evidence>
<comment type="similarity">
    <text evidence="2 8">Belongs to the major facilitator superfamily. Sugar transporter (TC 2.A.1.1) family.</text>
</comment>
<dbReference type="InterPro" id="IPR005829">
    <property type="entry name" value="Sugar_transporter_CS"/>
</dbReference>
<dbReference type="KEGG" id="kbi:30209092"/>
<comment type="catalytic activity">
    <reaction evidence="7">
        <text>myo-inositol(out) + H(+)(out) = myo-inositol(in) + H(+)(in)</text>
        <dbReference type="Rhea" id="RHEA:60364"/>
        <dbReference type="ChEBI" id="CHEBI:15378"/>
        <dbReference type="ChEBI" id="CHEBI:17268"/>
    </reaction>
</comment>
<feature type="transmembrane region" description="Helical" evidence="9">
    <location>
        <begin position="147"/>
        <end position="168"/>
    </location>
</feature>
<feature type="transmembrane region" description="Helical" evidence="9">
    <location>
        <begin position="174"/>
        <end position="197"/>
    </location>
</feature>
<gene>
    <name evidence="11" type="ORF">I302_04693</name>
    <name evidence="12" type="ORF">I302_105574</name>
</gene>
<evidence type="ECO:0000256" key="3">
    <source>
        <dbReference type="ARBA" id="ARBA00022448"/>
    </source>
</evidence>
<evidence type="ECO:0000256" key="8">
    <source>
        <dbReference type="RuleBase" id="RU003346"/>
    </source>
</evidence>
<evidence type="ECO:0000256" key="2">
    <source>
        <dbReference type="ARBA" id="ARBA00010992"/>
    </source>
</evidence>
<dbReference type="InterPro" id="IPR005828">
    <property type="entry name" value="MFS_sugar_transport-like"/>
</dbReference>
<reference evidence="12" key="2">
    <citation type="submission" date="2013-07" db="EMBL/GenBank/DDBJ databases">
        <authorList>
            <consortium name="The Broad Institute Genome Sequencing Platform"/>
            <person name="Cuomo C."/>
            <person name="Litvintseva A."/>
            <person name="Chen Y."/>
            <person name="Heitman J."/>
            <person name="Sun S."/>
            <person name="Springer D."/>
            <person name="Dromer F."/>
            <person name="Young S.K."/>
            <person name="Zeng Q."/>
            <person name="Gargeya S."/>
            <person name="Fitzgerald M."/>
            <person name="Abouelleil A."/>
            <person name="Alvarado L."/>
            <person name="Berlin A.M."/>
            <person name="Chapman S.B."/>
            <person name="Dewar J."/>
            <person name="Goldberg J."/>
            <person name="Griggs A."/>
            <person name="Gujja S."/>
            <person name="Hansen M."/>
            <person name="Howarth C."/>
            <person name="Imamovic A."/>
            <person name="Larimer J."/>
            <person name="McCowan C."/>
            <person name="Murphy C."/>
            <person name="Pearson M."/>
            <person name="Priest M."/>
            <person name="Roberts A."/>
            <person name="Saif S."/>
            <person name="Shea T."/>
            <person name="Sykes S."/>
            <person name="Wortman J."/>
            <person name="Nusbaum C."/>
            <person name="Birren B."/>
        </authorList>
    </citation>
    <scope>NUCLEOTIDE SEQUENCE</scope>
    <source>
        <strain evidence="12">CBS 10118</strain>
    </source>
</reference>
<feature type="domain" description="Major facilitator superfamily (MFS) profile" evidence="10">
    <location>
        <begin position="9"/>
        <end position="454"/>
    </location>
</feature>
<feature type="transmembrane region" description="Helical" evidence="9">
    <location>
        <begin position="85"/>
        <end position="103"/>
    </location>
</feature>
<dbReference type="PROSITE" id="PS00216">
    <property type="entry name" value="SUGAR_TRANSPORT_1"/>
    <property type="match status" value="1"/>
</dbReference>
<keyword evidence="13" id="KW-1185">Reference proteome</keyword>
<keyword evidence="4 9" id="KW-0812">Transmembrane</keyword>
<dbReference type="GO" id="GO:0005351">
    <property type="term" value="F:carbohydrate:proton symporter activity"/>
    <property type="evidence" value="ECO:0007669"/>
    <property type="project" value="TreeGrafter"/>
</dbReference>
<dbReference type="InterPro" id="IPR003663">
    <property type="entry name" value="Sugar/inositol_transpt"/>
</dbReference>
<dbReference type="InterPro" id="IPR036259">
    <property type="entry name" value="MFS_trans_sf"/>
</dbReference>
<dbReference type="GO" id="GO:0016020">
    <property type="term" value="C:membrane"/>
    <property type="evidence" value="ECO:0007669"/>
    <property type="project" value="UniProtKB-SubCell"/>
</dbReference>
<reference evidence="12" key="4">
    <citation type="submission" date="2024-02" db="EMBL/GenBank/DDBJ databases">
        <title>Comparative genomics of Cryptococcus and Kwoniella reveals pathogenesis evolution and contrasting modes of karyotype evolution via chromosome fusion or intercentromeric recombination.</title>
        <authorList>
            <person name="Coelho M.A."/>
            <person name="David-Palma M."/>
            <person name="Shea T."/>
            <person name="Bowers K."/>
            <person name="McGinley-Smith S."/>
            <person name="Mohammad A.W."/>
            <person name="Gnirke A."/>
            <person name="Yurkov A.M."/>
            <person name="Nowrousian M."/>
            <person name="Sun S."/>
            <person name="Cuomo C.A."/>
            <person name="Heitman J."/>
        </authorList>
    </citation>
    <scope>NUCLEOTIDE SEQUENCE</scope>
    <source>
        <strain evidence="12">CBS 10118</strain>
    </source>
</reference>
<dbReference type="PRINTS" id="PR00171">
    <property type="entry name" value="SUGRTRNSPORT"/>
</dbReference>
<dbReference type="AlphaFoldDB" id="A0A1B9G1I5"/>
<dbReference type="PANTHER" id="PTHR48022:SF11">
    <property type="entry name" value="MONOSACCHARIDE TRANSPORTER (HXT8), PUTATIVE (AFU_ORTHOLOGUE AFUA_2G08120)-RELATED"/>
    <property type="match status" value="1"/>
</dbReference>
<feature type="transmembrane region" description="Helical" evidence="9">
    <location>
        <begin position="12"/>
        <end position="37"/>
    </location>
</feature>
<feature type="transmembrane region" description="Helical" evidence="9">
    <location>
        <begin position="431"/>
        <end position="450"/>
    </location>
</feature>
<sequence length="500" mass="53699">MTNAYNQIVLMAVSVGSFNYGLSFGVASAIIGLEGFLDYFSLHLAGENASYASSMQGAFTGLFFAGGFFGSFFFAWLADKIGRKRALGIMSIVALIGSIISAVSVHIGMLIAGRIITGLASGGMNVIPPMFQSEVSVAEHRGQNVGLHGFMFVAGLATANWAGLGAVFSSNMALQWRLLLALQAVPSILLLVLGVWLPETPRWLILNGRPDEALITLKKLHDDGSDAEHQRALDEQSEIVRQIELDSRHDTSWSALFARPSTRRRILLGIFVMFFQQSTGQNVLYGLQINSLNSLGLIGWKASLIISCYVTWAAVLNFVGAALLDRVGRRTMMLIGLVGTTVADAIHTPLAITYGGGTNKAGAGAAVAFLFLFITFFAPCIDVTSYVYGAEIFPTYMRARGLAVTIATYFAFGAVYIATSNVASTTIGAKYNIIFISLSAINFAVAYYILPETKGLSLEEMGILFGEKGEVAHRENGPVGADDHKIGTINVNVEPAREEK</sequence>
<evidence type="ECO:0000256" key="9">
    <source>
        <dbReference type="SAM" id="Phobius"/>
    </source>
</evidence>
<dbReference type="PROSITE" id="PS00217">
    <property type="entry name" value="SUGAR_TRANSPORT_2"/>
    <property type="match status" value="1"/>
</dbReference>
<accession>A0A1B9G1I5</accession>
<dbReference type="PROSITE" id="PS50850">
    <property type="entry name" value="MFS"/>
    <property type="match status" value="1"/>
</dbReference>
<keyword evidence="6 9" id="KW-0472">Membrane</keyword>
<dbReference type="NCBIfam" id="TIGR00879">
    <property type="entry name" value="SP"/>
    <property type="match status" value="1"/>
</dbReference>
<dbReference type="PANTHER" id="PTHR48022">
    <property type="entry name" value="PLASTIDIC GLUCOSE TRANSPORTER 4"/>
    <property type="match status" value="1"/>
</dbReference>
<feature type="transmembrane region" description="Helical" evidence="9">
    <location>
        <begin position="364"/>
        <end position="389"/>
    </location>
</feature>
<dbReference type="Pfam" id="PF00083">
    <property type="entry name" value="Sugar_tr"/>
    <property type="match status" value="1"/>
</dbReference>
<keyword evidence="5 9" id="KW-1133">Transmembrane helix</keyword>
<evidence type="ECO:0000259" key="10">
    <source>
        <dbReference type="PROSITE" id="PS50850"/>
    </source>
</evidence>
<feature type="transmembrane region" description="Helical" evidence="9">
    <location>
        <begin position="401"/>
        <end position="419"/>
    </location>
</feature>
<evidence type="ECO:0000256" key="6">
    <source>
        <dbReference type="ARBA" id="ARBA00023136"/>
    </source>
</evidence>
<reference evidence="11" key="3">
    <citation type="submission" date="2014-01" db="EMBL/GenBank/DDBJ databases">
        <title>Evolution of pathogenesis and genome organization in the Tremellales.</title>
        <authorList>
            <person name="Cuomo C."/>
            <person name="Litvintseva A."/>
            <person name="Heitman J."/>
            <person name="Chen Y."/>
            <person name="Sun S."/>
            <person name="Springer D."/>
            <person name="Dromer F."/>
            <person name="Young S."/>
            <person name="Zeng Q."/>
            <person name="Chapman S."/>
            <person name="Gujja S."/>
            <person name="Saif S."/>
            <person name="Birren B."/>
        </authorList>
    </citation>
    <scope>NUCLEOTIDE SEQUENCE</scope>
    <source>
        <strain evidence="11">CBS 10118</strain>
    </source>
</reference>
<feature type="transmembrane region" description="Helical" evidence="9">
    <location>
        <begin position="331"/>
        <end position="352"/>
    </location>
</feature>
<evidence type="ECO:0000256" key="5">
    <source>
        <dbReference type="ARBA" id="ARBA00022989"/>
    </source>
</evidence>
<dbReference type="InterPro" id="IPR020846">
    <property type="entry name" value="MFS_dom"/>
</dbReference>
<reference evidence="11" key="1">
    <citation type="submission" date="2013-07" db="EMBL/GenBank/DDBJ databases">
        <title>The Genome Sequence of Cryptococcus bestiolae CBS10118.</title>
        <authorList>
            <consortium name="The Broad Institute Genome Sequencing Platform"/>
            <person name="Cuomo C."/>
            <person name="Litvintseva A."/>
            <person name="Chen Y."/>
            <person name="Heitman J."/>
            <person name="Sun S."/>
            <person name="Springer D."/>
            <person name="Dromer F."/>
            <person name="Young S.K."/>
            <person name="Zeng Q."/>
            <person name="Gargeya S."/>
            <person name="Fitzgerald M."/>
            <person name="Abouelleil A."/>
            <person name="Alvarado L."/>
            <person name="Berlin A.M."/>
            <person name="Chapman S.B."/>
            <person name="Dewar J."/>
            <person name="Goldberg J."/>
            <person name="Griggs A."/>
            <person name="Gujja S."/>
            <person name="Hansen M."/>
            <person name="Howarth C."/>
            <person name="Imamovic A."/>
            <person name="Larimer J."/>
            <person name="McCowan C."/>
            <person name="Murphy C."/>
            <person name="Pearson M."/>
            <person name="Priest M."/>
            <person name="Roberts A."/>
            <person name="Saif S."/>
            <person name="Shea T."/>
            <person name="Sykes S."/>
            <person name="Wortman J."/>
            <person name="Nusbaum C."/>
            <person name="Birren B."/>
        </authorList>
    </citation>
    <scope>NUCLEOTIDE SEQUENCE [LARGE SCALE GENOMIC DNA]</scope>
    <source>
        <strain evidence="11">CBS 10118</strain>
    </source>
</reference>
<dbReference type="OrthoDB" id="6133115at2759"/>
<dbReference type="GeneID" id="30209092"/>
<comment type="subcellular location">
    <subcellularLocation>
        <location evidence="1">Membrane</location>
        <topology evidence="1">Multi-pass membrane protein</topology>
    </subcellularLocation>
</comment>
<organism evidence="11">
    <name type="scientific">Kwoniella bestiolae CBS 10118</name>
    <dbReference type="NCBI Taxonomy" id="1296100"/>
    <lineage>
        <taxon>Eukaryota</taxon>
        <taxon>Fungi</taxon>
        <taxon>Dikarya</taxon>
        <taxon>Basidiomycota</taxon>
        <taxon>Agaricomycotina</taxon>
        <taxon>Tremellomycetes</taxon>
        <taxon>Tremellales</taxon>
        <taxon>Cryptococcaceae</taxon>
        <taxon>Kwoniella</taxon>
    </lineage>
</organism>
<keyword evidence="3 8" id="KW-0813">Transport</keyword>
<dbReference type="EMBL" id="CP144544">
    <property type="protein sequence ID" value="WVW83553.1"/>
    <property type="molecule type" value="Genomic_DNA"/>
</dbReference>
<dbReference type="RefSeq" id="XP_019045953.1">
    <property type="nucleotide sequence ID" value="XM_019191323.1"/>
</dbReference>
<dbReference type="SUPFAM" id="SSF103473">
    <property type="entry name" value="MFS general substrate transporter"/>
    <property type="match status" value="1"/>
</dbReference>
<proteinExistence type="inferred from homology"/>
<dbReference type="VEuPathDB" id="FungiDB:I302_04693"/>
<feature type="transmembrane region" description="Helical" evidence="9">
    <location>
        <begin position="304"/>
        <end position="324"/>
    </location>
</feature>